<reference evidence="1 2" key="1">
    <citation type="submission" date="2023-09" db="EMBL/GenBank/DDBJ databases">
        <title>Microbial mechanism of fulvic acid promoting antimony reduction mineralization in rice fields.</title>
        <authorList>
            <person name="Chen G."/>
            <person name="Lan J."/>
        </authorList>
    </citation>
    <scope>NUCLEOTIDE SEQUENCE [LARGE SCALE GENOMIC DNA]</scope>
    <source>
        <strain evidence="1 2">PS1</strain>
    </source>
</reference>
<protein>
    <submittedName>
        <fullName evidence="1">ChaB family protein</fullName>
    </submittedName>
</protein>
<keyword evidence="2" id="KW-1185">Reference proteome</keyword>
<accession>A0ABY9VM63</accession>
<dbReference type="EMBL" id="CP134494">
    <property type="protein sequence ID" value="WNF24943.1"/>
    <property type="molecule type" value="Genomic_DNA"/>
</dbReference>
<dbReference type="RefSeq" id="WP_311076003.1">
    <property type="nucleotide sequence ID" value="NZ_CP134494.1"/>
</dbReference>
<sequence length="69" mass="8151">MPYNSLKDLPDAVKDNLPHHAQEIFKEAFNSASEQYDEEETAFKVAWSAVKNEYEKNEDDEWVKKEEDE</sequence>
<evidence type="ECO:0000313" key="2">
    <source>
        <dbReference type="Proteomes" id="UP001303324"/>
    </source>
</evidence>
<dbReference type="InterPro" id="IPR009317">
    <property type="entry name" value="ChaB"/>
</dbReference>
<organism evidence="1 2">
    <name type="scientific">Mesobacillus jeotgali</name>
    <dbReference type="NCBI Taxonomy" id="129985"/>
    <lineage>
        <taxon>Bacteria</taxon>
        <taxon>Bacillati</taxon>
        <taxon>Bacillota</taxon>
        <taxon>Bacilli</taxon>
        <taxon>Bacillales</taxon>
        <taxon>Bacillaceae</taxon>
        <taxon>Mesobacillus</taxon>
    </lineage>
</organism>
<dbReference type="Pfam" id="PF06150">
    <property type="entry name" value="ChaB"/>
    <property type="match status" value="1"/>
</dbReference>
<dbReference type="Proteomes" id="UP001303324">
    <property type="component" value="Chromosome"/>
</dbReference>
<gene>
    <name evidence="1" type="ORF">RH061_10850</name>
</gene>
<dbReference type="Gene3D" id="1.10.1740.70">
    <property type="entry name" value="ChaB"/>
    <property type="match status" value="1"/>
</dbReference>
<proteinExistence type="predicted"/>
<dbReference type="SUPFAM" id="SSF140376">
    <property type="entry name" value="ChaB-like"/>
    <property type="match status" value="1"/>
</dbReference>
<name>A0ABY9VM63_9BACI</name>
<evidence type="ECO:0000313" key="1">
    <source>
        <dbReference type="EMBL" id="WNF24943.1"/>
    </source>
</evidence>
<dbReference type="InterPro" id="IPR037205">
    <property type="entry name" value="ChaB_sf"/>
</dbReference>